<feature type="domain" description="Myb-like" evidence="2">
    <location>
        <begin position="46"/>
        <end position="109"/>
    </location>
</feature>
<dbReference type="InterPro" id="IPR001005">
    <property type="entry name" value="SANT/Myb"/>
</dbReference>
<dbReference type="Gene3D" id="1.10.10.60">
    <property type="entry name" value="Homeodomain-like"/>
    <property type="match status" value="1"/>
</dbReference>
<organism evidence="3 4">
    <name type="scientific">Stylosanthes scabra</name>
    <dbReference type="NCBI Taxonomy" id="79078"/>
    <lineage>
        <taxon>Eukaryota</taxon>
        <taxon>Viridiplantae</taxon>
        <taxon>Streptophyta</taxon>
        <taxon>Embryophyta</taxon>
        <taxon>Tracheophyta</taxon>
        <taxon>Spermatophyta</taxon>
        <taxon>Magnoliopsida</taxon>
        <taxon>eudicotyledons</taxon>
        <taxon>Gunneridae</taxon>
        <taxon>Pentapetalae</taxon>
        <taxon>rosids</taxon>
        <taxon>fabids</taxon>
        <taxon>Fabales</taxon>
        <taxon>Fabaceae</taxon>
        <taxon>Papilionoideae</taxon>
        <taxon>50 kb inversion clade</taxon>
        <taxon>dalbergioids sensu lato</taxon>
        <taxon>Dalbergieae</taxon>
        <taxon>Pterocarpus clade</taxon>
        <taxon>Stylosanthes</taxon>
    </lineage>
</organism>
<feature type="region of interest" description="Disordered" evidence="1">
    <location>
        <begin position="233"/>
        <end position="255"/>
    </location>
</feature>
<dbReference type="InterPro" id="IPR044823">
    <property type="entry name" value="ASIL1/2-like"/>
</dbReference>
<keyword evidence="4" id="KW-1185">Reference proteome</keyword>
<reference evidence="3 4" key="1">
    <citation type="journal article" date="2023" name="Plants (Basel)">
        <title>Bridging the Gap: Combining Genomics and Transcriptomics Approaches to Understand Stylosanthes scabra, an Orphan Legume from the Brazilian Caatinga.</title>
        <authorList>
            <person name="Ferreira-Neto J.R.C."/>
            <person name="da Silva M.D."/>
            <person name="Binneck E."/>
            <person name="de Melo N.F."/>
            <person name="da Silva R.H."/>
            <person name="de Melo A.L.T.M."/>
            <person name="Pandolfi V."/>
            <person name="Bustamante F.O."/>
            <person name="Brasileiro-Vidal A.C."/>
            <person name="Benko-Iseppon A.M."/>
        </authorList>
    </citation>
    <scope>NUCLEOTIDE SEQUENCE [LARGE SCALE GENOMIC DNA]</scope>
    <source>
        <tissue evidence="3">Leaves</tissue>
    </source>
</reference>
<protein>
    <recommendedName>
        <fullName evidence="2">Myb-like domain-containing protein</fullName>
    </recommendedName>
</protein>
<dbReference type="PROSITE" id="PS50090">
    <property type="entry name" value="MYB_LIKE"/>
    <property type="match status" value="1"/>
</dbReference>
<evidence type="ECO:0000313" key="3">
    <source>
        <dbReference type="EMBL" id="MED6197929.1"/>
    </source>
</evidence>
<evidence type="ECO:0000256" key="1">
    <source>
        <dbReference type="SAM" id="MobiDB-lite"/>
    </source>
</evidence>
<sequence>MASSPTPSSPKLIAPITTIIATTATTTTTNTTNDVVSPTKKPQPIPWTHQETINLIRAYQEKWYALKRGPLRASQWEEVAVVVAARCGYDYSHPSKSAVQCRHKMEKLRQRHRAEKKQRLLTTSRVPSRATWQYYGLMDELERGPMPISARPVTSMAPPGGNDNDDSNYGSFYQNDDDFIDANEERENYIKSKCVNHLLSKKPSMNKCRGVLRDHILPKGFWSVDDGDYGDDDDDVNYLDDDDDDDDDYGGGGDDRKGLLMVDERALVSGLSTEIKDFTERFIGMENLKMRIVKETERRRLEMENRRMEMILESRQRTIDSIGRAFGSSKRLKMSEGS</sequence>
<comment type="caution">
    <text evidence="3">The sequence shown here is derived from an EMBL/GenBank/DDBJ whole genome shotgun (WGS) entry which is preliminary data.</text>
</comment>
<dbReference type="PANTHER" id="PTHR31307:SF3">
    <property type="entry name" value="HOMEODOMAIN-LIKE SUPERFAMILY PROTEIN"/>
    <property type="match status" value="1"/>
</dbReference>
<evidence type="ECO:0000313" key="4">
    <source>
        <dbReference type="Proteomes" id="UP001341840"/>
    </source>
</evidence>
<gene>
    <name evidence="3" type="ORF">PIB30_061474</name>
</gene>
<feature type="compositionally biased region" description="Acidic residues" evidence="1">
    <location>
        <begin position="233"/>
        <end position="249"/>
    </location>
</feature>
<name>A0ABU6XIS9_9FABA</name>
<dbReference type="EMBL" id="JASCZI010212006">
    <property type="protein sequence ID" value="MED6197929.1"/>
    <property type="molecule type" value="Genomic_DNA"/>
</dbReference>
<dbReference type="PANTHER" id="PTHR31307">
    <property type="entry name" value="TRIHELIX TRANSCRIPTION FACTOR ASIL2"/>
    <property type="match status" value="1"/>
</dbReference>
<proteinExistence type="predicted"/>
<evidence type="ECO:0000259" key="2">
    <source>
        <dbReference type="PROSITE" id="PS50090"/>
    </source>
</evidence>
<dbReference type="Pfam" id="PF13837">
    <property type="entry name" value="Myb_DNA-bind_4"/>
    <property type="match status" value="1"/>
</dbReference>
<dbReference type="InterPro" id="IPR044822">
    <property type="entry name" value="Myb_DNA-bind_4"/>
</dbReference>
<dbReference type="Proteomes" id="UP001341840">
    <property type="component" value="Unassembled WGS sequence"/>
</dbReference>
<feature type="region of interest" description="Disordered" evidence="1">
    <location>
        <begin position="154"/>
        <end position="175"/>
    </location>
</feature>
<accession>A0ABU6XIS9</accession>